<evidence type="ECO:0000313" key="1">
    <source>
        <dbReference type="EMBL" id="KAB8078979.1"/>
    </source>
</evidence>
<protein>
    <submittedName>
        <fullName evidence="1">Uncharacterized protein</fullName>
    </submittedName>
</protein>
<reference evidence="1 2" key="1">
    <citation type="submission" date="2019-04" db="EMBL/GenBank/DDBJ databases">
        <title>Friends and foes A comparative genomics study of 23 Aspergillus species from section Flavi.</title>
        <authorList>
            <consortium name="DOE Joint Genome Institute"/>
            <person name="Kjaerbolling I."/>
            <person name="Vesth T."/>
            <person name="Frisvad J.C."/>
            <person name="Nybo J.L."/>
            <person name="Theobald S."/>
            <person name="Kildgaard S."/>
            <person name="Isbrandt T."/>
            <person name="Kuo A."/>
            <person name="Sato A."/>
            <person name="Lyhne E.K."/>
            <person name="Kogle M.E."/>
            <person name="Wiebenga A."/>
            <person name="Kun R.S."/>
            <person name="Lubbers R.J."/>
            <person name="Makela M.R."/>
            <person name="Barry K."/>
            <person name="Chovatia M."/>
            <person name="Clum A."/>
            <person name="Daum C."/>
            <person name="Haridas S."/>
            <person name="He G."/>
            <person name="LaButti K."/>
            <person name="Lipzen A."/>
            <person name="Mondo S."/>
            <person name="Riley R."/>
            <person name="Salamov A."/>
            <person name="Simmons B.A."/>
            <person name="Magnuson J.K."/>
            <person name="Henrissat B."/>
            <person name="Mortensen U.H."/>
            <person name="Larsen T.O."/>
            <person name="Devries R.P."/>
            <person name="Grigoriev I.V."/>
            <person name="Machida M."/>
            <person name="Baker S.E."/>
            <person name="Andersen M.R."/>
        </authorList>
    </citation>
    <scope>NUCLEOTIDE SEQUENCE [LARGE SCALE GENOMIC DNA]</scope>
    <source>
        <strain evidence="1 2">CBS 151.66</strain>
    </source>
</reference>
<name>A0A5N5XE13_9EURO</name>
<dbReference type="Proteomes" id="UP000326565">
    <property type="component" value="Unassembled WGS sequence"/>
</dbReference>
<sequence>MKKFMLKPCFEGASDRSVYPREPLRSEKSIGLFYKDLSMHVSLLSQFCNLRDCMEFSSEQISRRNEGERR</sequence>
<proteinExistence type="predicted"/>
<organism evidence="1 2">
    <name type="scientific">Aspergillus leporis</name>
    <dbReference type="NCBI Taxonomy" id="41062"/>
    <lineage>
        <taxon>Eukaryota</taxon>
        <taxon>Fungi</taxon>
        <taxon>Dikarya</taxon>
        <taxon>Ascomycota</taxon>
        <taxon>Pezizomycotina</taxon>
        <taxon>Eurotiomycetes</taxon>
        <taxon>Eurotiomycetidae</taxon>
        <taxon>Eurotiales</taxon>
        <taxon>Aspergillaceae</taxon>
        <taxon>Aspergillus</taxon>
        <taxon>Aspergillus subgen. Circumdati</taxon>
    </lineage>
</organism>
<dbReference type="AlphaFoldDB" id="A0A5N5XE13"/>
<dbReference type="EMBL" id="ML732154">
    <property type="protein sequence ID" value="KAB8078979.1"/>
    <property type="molecule type" value="Genomic_DNA"/>
</dbReference>
<gene>
    <name evidence="1" type="ORF">BDV29DRAFT_121413</name>
</gene>
<evidence type="ECO:0000313" key="2">
    <source>
        <dbReference type="Proteomes" id="UP000326565"/>
    </source>
</evidence>
<accession>A0A5N5XE13</accession>
<keyword evidence="2" id="KW-1185">Reference proteome</keyword>